<dbReference type="PIRSF" id="PIRSF038471">
    <property type="entry name" value="MreC"/>
    <property type="match status" value="1"/>
</dbReference>
<dbReference type="GO" id="GO:0005886">
    <property type="term" value="C:plasma membrane"/>
    <property type="evidence" value="ECO:0007669"/>
    <property type="project" value="TreeGrafter"/>
</dbReference>
<dbReference type="PANTHER" id="PTHR34138">
    <property type="entry name" value="CELL SHAPE-DETERMINING PROTEIN MREC"/>
    <property type="match status" value="1"/>
</dbReference>
<evidence type="ECO:0000313" key="8">
    <source>
        <dbReference type="EMBL" id="CAB4876426.1"/>
    </source>
</evidence>
<feature type="coiled-coil region" evidence="5">
    <location>
        <begin position="69"/>
        <end position="96"/>
    </location>
</feature>
<keyword evidence="5" id="KW-0175">Coiled coil</keyword>
<dbReference type="Pfam" id="PF04085">
    <property type="entry name" value="MreC"/>
    <property type="match status" value="1"/>
</dbReference>
<protein>
    <recommendedName>
        <fullName evidence="2">Cell shape-determining protein MreC</fullName>
    </recommendedName>
    <alternativeName>
        <fullName evidence="4">Cell shape protein MreC</fullName>
    </alternativeName>
</protein>
<sequence>MRYGGDNRGRLLLVILIVTSLFLITLDLRGVQLLAGIRSGTQSAFSPIQKFGAKITAPGRNFFGDVTHLGRTRSQIERLKAENENLKTKLINRKAADAELDQLKSTLDLAGRAGYKVVAARVIAQGSTTSFSQTITIDAGTVEGIRDNQTVICGLGLVGVIKQAYSHSALVQLASDPGFKIGARIAGSQQIGILNGQGTRTALLQLLDNESTVKEGDVILARGSQNNRPFVPGVPIGEVISTDNAAGSVTQSADIKFFANFSNVGIVSVVVGTPSGDPRDALVPQAPRPTPVPTVTVYASPSPSTSVKP</sequence>
<dbReference type="InterPro" id="IPR007221">
    <property type="entry name" value="MreC"/>
</dbReference>
<evidence type="ECO:0000256" key="6">
    <source>
        <dbReference type="SAM" id="MobiDB-lite"/>
    </source>
</evidence>
<organism evidence="8">
    <name type="scientific">freshwater metagenome</name>
    <dbReference type="NCBI Taxonomy" id="449393"/>
    <lineage>
        <taxon>unclassified sequences</taxon>
        <taxon>metagenomes</taxon>
        <taxon>ecological metagenomes</taxon>
    </lineage>
</organism>
<dbReference type="Gene3D" id="2.40.10.340">
    <property type="entry name" value="Rod shape-determining protein MreC, domain 1"/>
    <property type="match status" value="1"/>
</dbReference>
<feature type="domain" description="Rod shape-determining protein MreC beta-barrel core" evidence="7">
    <location>
        <begin position="127"/>
        <end position="270"/>
    </location>
</feature>
<name>A0A6J7E0L6_9ZZZZ</name>
<dbReference type="Gene3D" id="2.40.10.350">
    <property type="entry name" value="Rod shape-determining protein MreC, domain 2"/>
    <property type="match status" value="1"/>
</dbReference>
<feature type="region of interest" description="Disordered" evidence="6">
    <location>
        <begin position="284"/>
        <end position="309"/>
    </location>
</feature>
<dbReference type="AlphaFoldDB" id="A0A6J7E0L6"/>
<comment type="similarity">
    <text evidence="1">Belongs to the MreC family.</text>
</comment>
<keyword evidence="3" id="KW-0133">Cell shape</keyword>
<dbReference type="GO" id="GO:0008360">
    <property type="term" value="P:regulation of cell shape"/>
    <property type="evidence" value="ECO:0007669"/>
    <property type="project" value="UniProtKB-KW"/>
</dbReference>
<dbReference type="EMBL" id="CAFBLW010000042">
    <property type="protein sequence ID" value="CAB4876426.1"/>
    <property type="molecule type" value="Genomic_DNA"/>
</dbReference>
<evidence type="ECO:0000256" key="1">
    <source>
        <dbReference type="ARBA" id="ARBA00009369"/>
    </source>
</evidence>
<gene>
    <name evidence="8" type="ORF">UFOPK3461_00631</name>
</gene>
<reference evidence="8" key="1">
    <citation type="submission" date="2020-05" db="EMBL/GenBank/DDBJ databases">
        <authorList>
            <person name="Chiriac C."/>
            <person name="Salcher M."/>
            <person name="Ghai R."/>
            <person name="Kavagutti S V."/>
        </authorList>
    </citation>
    <scope>NUCLEOTIDE SEQUENCE</scope>
</reference>
<evidence type="ECO:0000256" key="4">
    <source>
        <dbReference type="ARBA" id="ARBA00032089"/>
    </source>
</evidence>
<evidence type="ECO:0000259" key="7">
    <source>
        <dbReference type="Pfam" id="PF04085"/>
    </source>
</evidence>
<feature type="compositionally biased region" description="Low complexity" evidence="6">
    <location>
        <begin position="293"/>
        <end position="309"/>
    </location>
</feature>
<evidence type="ECO:0000256" key="3">
    <source>
        <dbReference type="ARBA" id="ARBA00022960"/>
    </source>
</evidence>
<dbReference type="InterPro" id="IPR042177">
    <property type="entry name" value="Cell/Rod_1"/>
</dbReference>
<evidence type="ECO:0000256" key="5">
    <source>
        <dbReference type="SAM" id="Coils"/>
    </source>
</evidence>
<proteinExistence type="inferred from homology"/>
<accession>A0A6J7E0L6</accession>
<dbReference type="PANTHER" id="PTHR34138:SF1">
    <property type="entry name" value="CELL SHAPE-DETERMINING PROTEIN MREC"/>
    <property type="match status" value="1"/>
</dbReference>
<evidence type="ECO:0000256" key="2">
    <source>
        <dbReference type="ARBA" id="ARBA00013855"/>
    </source>
</evidence>
<dbReference type="InterPro" id="IPR042175">
    <property type="entry name" value="Cell/Rod_MreC_2"/>
</dbReference>
<dbReference type="InterPro" id="IPR055342">
    <property type="entry name" value="MreC_beta-barrel_core"/>
</dbReference>